<feature type="non-terminal residue" evidence="1">
    <location>
        <position position="82"/>
    </location>
</feature>
<organism evidence="1 2">
    <name type="scientific">Mytilus galloprovincialis</name>
    <name type="common">Mediterranean mussel</name>
    <dbReference type="NCBI Taxonomy" id="29158"/>
    <lineage>
        <taxon>Eukaryota</taxon>
        <taxon>Metazoa</taxon>
        <taxon>Spiralia</taxon>
        <taxon>Lophotrochozoa</taxon>
        <taxon>Mollusca</taxon>
        <taxon>Bivalvia</taxon>
        <taxon>Autobranchia</taxon>
        <taxon>Pteriomorphia</taxon>
        <taxon>Mytilida</taxon>
        <taxon>Mytiloidea</taxon>
        <taxon>Mytilidae</taxon>
        <taxon>Mytilinae</taxon>
        <taxon>Mytilus</taxon>
    </lineage>
</organism>
<dbReference type="OrthoDB" id="6211194at2759"/>
<evidence type="ECO:0000313" key="2">
    <source>
        <dbReference type="Proteomes" id="UP000596742"/>
    </source>
</evidence>
<dbReference type="AlphaFoldDB" id="A0A8B6ELW7"/>
<keyword evidence="2" id="KW-1185">Reference proteome</keyword>
<name>A0A8B6ELW7_MYTGA</name>
<proteinExistence type="predicted"/>
<evidence type="ECO:0000313" key="1">
    <source>
        <dbReference type="EMBL" id="VDI36905.1"/>
    </source>
</evidence>
<dbReference type="EMBL" id="UYJE01005376">
    <property type="protein sequence ID" value="VDI36905.1"/>
    <property type="molecule type" value="Genomic_DNA"/>
</dbReference>
<dbReference type="Proteomes" id="UP000596742">
    <property type="component" value="Unassembled WGS sequence"/>
</dbReference>
<gene>
    <name evidence="1" type="ORF">MGAL_10B052206</name>
</gene>
<feature type="non-terminal residue" evidence="1">
    <location>
        <position position="1"/>
    </location>
</feature>
<sequence>TNGNSSDYDNVDYYRNSFYIRNESTGNCYTADNGWLLVGDEQENCSYERNIKDKPFILFSNPPYISKALNHTLADSLAIFIK</sequence>
<accession>A0A8B6ELW7</accession>
<reference evidence="1" key="1">
    <citation type="submission" date="2018-11" db="EMBL/GenBank/DDBJ databases">
        <authorList>
            <person name="Alioto T."/>
            <person name="Alioto T."/>
        </authorList>
    </citation>
    <scope>NUCLEOTIDE SEQUENCE</scope>
</reference>
<protein>
    <submittedName>
        <fullName evidence="1">Uncharacterized protein</fullName>
    </submittedName>
</protein>
<comment type="caution">
    <text evidence="1">The sequence shown here is derived from an EMBL/GenBank/DDBJ whole genome shotgun (WGS) entry which is preliminary data.</text>
</comment>